<accession>A0A158P8Y5</accession>
<comment type="similarity">
    <text evidence="2 11">Belongs to the nuclear hormone receptor family.</text>
</comment>
<name>A0A158P8Y5_ANGCA</name>
<dbReference type="GO" id="GO:0005634">
    <property type="term" value="C:nucleus"/>
    <property type="evidence" value="ECO:0007669"/>
    <property type="project" value="UniProtKB-SubCell"/>
</dbReference>
<dbReference type="GO" id="GO:0003700">
    <property type="term" value="F:DNA-binding transcription factor activity"/>
    <property type="evidence" value="ECO:0007669"/>
    <property type="project" value="InterPro"/>
</dbReference>
<keyword evidence="6 11" id="KW-0805">Transcription regulation</keyword>
<dbReference type="GO" id="GO:0000978">
    <property type="term" value="F:RNA polymerase II cis-regulatory region sequence-specific DNA binding"/>
    <property type="evidence" value="ECO:0007669"/>
    <property type="project" value="InterPro"/>
</dbReference>
<evidence type="ECO:0000256" key="9">
    <source>
        <dbReference type="ARBA" id="ARBA00023170"/>
    </source>
</evidence>
<keyword evidence="5 11" id="KW-0862">Zinc</keyword>
<dbReference type="GO" id="GO:0008270">
    <property type="term" value="F:zinc ion binding"/>
    <property type="evidence" value="ECO:0007669"/>
    <property type="project" value="UniProtKB-KW"/>
</dbReference>
<evidence type="ECO:0000256" key="6">
    <source>
        <dbReference type="ARBA" id="ARBA00023015"/>
    </source>
</evidence>
<reference evidence="14" key="1">
    <citation type="submission" date="2012-09" db="EMBL/GenBank/DDBJ databases">
        <authorList>
            <person name="Martin A.A."/>
        </authorList>
    </citation>
    <scope>NUCLEOTIDE SEQUENCE</scope>
</reference>
<dbReference type="CDD" id="cd06157">
    <property type="entry name" value="NR_LBD"/>
    <property type="match status" value="1"/>
</dbReference>
<evidence type="ECO:0000256" key="10">
    <source>
        <dbReference type="ARBA" id="ARBA00023242"/>
    </source>
</evidence>
<evidence type="ECO:0000313" key="15">
    <source>
        <dbReference type="WBParaSite" id="ACAC_0000759101-mRNA-1"/>
    </source>
</evidence>
<evidence type="ECO:0000256" key="2">
    <source>
        <dbReference type="ARBA" id="ARBA00005993"/>
    </source>
</evidence>
<dbReference type="SMART" id="SM00430">
    <property type="entry name" value="HOLI"/>
    <property type="match status" value="1"/>
</dbReference>
<dbReference type="STRING" id="6313.A0A158P8Y5"/>
<dbReference type="SUPFAM" id="SSF57716">
    <property type="entry name" value="Glucocorticoid receptor-like (DNA-binding domain)"/>
    <property type="match status" value="1"/>
</dbReference>
<dbReference type="PRINTS" id="PR00047">
    <property type="entry name" value="STROIDFINGER"/>
</dbReference>
<dbReference type="WBParaSite" id="ACAC_0000759101-mRNA-1">
    <property type="protein sequence ID" value="ACAC_0000759101-mRNA-1"/>
    <property type="gene ID" value="ACAC_0000759101"/>
</dbReference>
<organism evidence="14 15">
    <name type="scientific">Angiostrongylus cantonensis</name>
    <name type="common">Rat lungworm</name>
    <dbReference type="NCBI Taxonomy" id="6313"/>
    <lineage>
        <taxon>Eukaryota</taxon>
        <taxon>Metazoa</taxon>
        <taxon>Ecdysozoa</taxon>
        <taxon>Nematoda</taxon>
        <taxon>Chromadorea</taxon>
        <taxon>Rhabditida</taxon>
        <taxon>Rhabditina</taxon>
        <taxon>Rhabditomorpha</taxon>
        <taxon>Strongyloidea</taxon>
        <taxon>Metastrongylidae</taxon>
        <taxon>Angiostrongylus</taxon>
    </lineage>
</organism>
<dbReference type="Pfam" id="PF00104">
    <property type="entry name" value="Hormone_recep"/>
    <property type="match status" value="1"/>
</dbReference>
<dbReference type="InterPro" id="IPR000536">
    <property type="entry name" value="Nucl_hrmn_rcpt_lig-bd"/>
</dbReference>
<dbReference type="SUPFAM" id="SSF48508">
    <property type="entry name" value="Nuclear receptor ligand-binding domain"/>
    <property type="match status" value="1"/>
</dbReference>
<evidence type="ECO:0000259" key="12">
    <source>
        <dbReference type="PROSITE" id="PS51030"/>
    </source>
</evidence>
<dbReference type="InterPro" id="IPR013088">
    <property type="entry name" value="Znf_NHR/GATA"/>
</dbReference>
<dbReference type="PRINTS" id="PR00398">
    <property type="entry name" value="STRDHORMONER"/>
</dbReference>
<evidence type="ECO:0000256" key="11">
    <source>
        <dbReference type="RuleBase" id="RU004334"/>
    </source>
</evidence>
<dbReference type="PROSITE" id="PS51030">
    <property type="entry name" value="NUCLEAR_REC_DBD_2"/>
    <property type="match status" value="1"/>
</dbReference>
<dbReference type="InterPro" id="IPR001628">
    <property type="entry name" value="Znf_hrmn_rcpt"/>
</dbReference>
<evidence type="ECO:0000313" key="14">
    <source>
        <dbReference type="Proteomes" id="UP000035642"/>
    </source>
</evidence>
<dbReference type="PROSITE" id="PS51843">
    <property type="entry name" value="NR_LBD"/>
    <property type="match status" value="1"/>
</dbReference>
<dbReference type="Proteomes" id="UP000035642">
    <property type="component" value="Unassembled WGS sequence"/>
</dbReference>
<reference evidence="15" key="2">
    <citation type="submission" date="2016-04" db="UniProtKB">
        <authorList>
            <consortium name="WormBaseParasite"/>
        </authorList>
    </citation>
    <scope>IDENTIFICATION</scope>
</reference>
<keyword evidence="14" id="KW-1185">Reference proteome</keyword>
<protein>
    <submittedName>
        <fullName evidence="15">Nuclear receptor domain-containing protein</fullName>
    </submittedName>
</protein>
<evidence type="ECO:0000256" key="4">
    <source>
        <dbReference type="ARBA" id="ARBA00022771"/>
    </source>
</evidence>
<keyword evidence="9 11" id="KW-0675">Receptor</keyword>
<evidence type="ECO:0000259" key="13">
    <source>
        <dbReference type="PROSITE" id="PS51843"/>
    </source>
</evidence>
<dbReference type="PANTHER" id="PTHR46587">
    <property type="entry name" value="NUCLEAR HORMONE RECEPTOR FAMILY"/>
    <property type="match status" value="1"/>
</dbReference>
<dbReference type="InterPro" id="IPR001723">
    <property type="entry name" value="Nuclear_hrmn_rcpt"/>
</dbReference>
<dbReference type="InterPro" id="IPR049636">
    <property type="entry name" value="HNF4-like_DBD"/>
</dbReference>
<dbReference type="InterPro" id="IPR035500">
    <property type="entry name" value="NHR-like_dom_sf"/>
</dbReference>
<feature type="domain" description="NR LBD" evidence="13">
    <location>
        <begin position="159"/>
        <end position="446"/>
    </location>
</feature>
<dbReference type="Gene3D" id="3.30.50.10">
    <property type="entry name" value="Erythroid Transcription Factor GATA-1, subunit A"/>
    <property type="match status" value="1"/>
</dbReference>
<dbReference type="CDD" id="cd06960">
    <property type="entry name" value="NR_DBD_HNF4A"/>
    <property type="match status" value="1"/>
</dbReference>
<dbReference type="Gene3D" id="1.10.565.10">
    <property type="entry name" value="Retinoid X Receptor"/>
    <property type="match status" value="1"/>
</dbReference>
<keyword evidence="3 11" id="KW-0479">Metal-binding</keyword>
<evidence type="ECO:0000256" key="3">
    <source>
        <dbReference type="ARBA" id="ARBA00022723"/>
    </source>
</evidence>
<dbReference type="AlphaFoldDB" id="A0A158P8Y5"/>
<evidence type="ECO:0000256" key="1">
    <source>
        <dbReference type="ARBA" id="ARBA00004123"/>
    </source>
</evidence>
<keyword evidence="10 11" id="KW-0539">Nucleus</keyword>
<dbReference type="PROSITE" id="PS00031">
    <property type="entry name" value="NUCLEAR_REC_DBD_1"/>
    <property type="match status" value="1"/>
</dbReference>
<keyword evidence="8 11" id="KW-0804">Transcription</keyword>
<feature type="domain" description="Nuclear receptor" evidence="12">
    <location>
        <begin position="50"/>
        <end position="125"/>
    </location>
</feature>
<evidence type="ECO:0000256" key="5">
    <source>
        <dbReference type="ARBA" id="ARBA00022833"/>
    </source>
</evidence>
<dbReference type="PANTHER" id="PTHR46587:SF7">
    <property type="entry name" value="NUCLEAR HORMONE RECEPTOR FAMILY MEMBER NHR-19"/>
    <property type="match status" value="1"/>
</dbReference>
<evidence type="ECO:0000256" key="7">
    <source>
        <dbReference type="ARBA" id="ARBA00023125"/>
    </source>
</evidence>
<proteinExistence type="inferred from homology"/>
<keyword evidence="7 11" id="KW-0238">DNA-binding</keyword>
<sequence>LNGDKSLFNPQDLRLPVVVTTRPRAHFGRLTSGFQGTIKAKLSTMILGVIGDCLICGEPSTGKHYGIVACLGCKTFFRRAVVQRQDTLCKRETPCDVTHGARKACRACRYKKCLECGMNREALQPRRDLIGCRRVRTHPPQHILSTKKHQFTTNAIKDRQLLLIGRLTEIDQRRKFDLVRSKKAAMNLAEVIRAGIFQVKSGTVFPVFHNFQMFKKESNDKLMIMLAKDISNVTQTDLLMMLEWVRTLPCFPPLPIDDKVTLLKRFAVHHLVLEHGFYTASTNMEDVWLIENGTCMPRNVEVLPEECRSSISPDRRWRQEKLYKHMTDTCIDEVVTPLRQLQLLPQELVVLKIIMLFNCGNHTESSAISDASRKAVLAFRDEVISALFQYYQHISCQNYPERFGNVILMISGVASAASAMLESYQFEFDPYSKIPVGILHAYLVAPLPVSQVCTAELSS</sequence>
<dbReference type="Pfam" id="PF00105">
    <property type="entry name" value="zf-C4"/>
    <property type="match status" value="1"/>
</dbReference>
<dbReference type="SMART" id="SM00399">
    <property type="entry name" value="ZnF_C4"/>
    <property type="match status" value="1"/>
</dbReference>
<evidence type="ECO:0000256" key="8">
    <source>
        <dbReference type="ARBA" id="ARBA00023163"/>
    </source>
</evidence>
<keyword evidence="4 11" id="KW-0863">Zinc-finger</keyword>
<dbReference type="FunFam" id="3.30.50.10:FF:000030">
    <property type="entry name" value="Nuclear Hormone Receptor family"/>
    <property type="match status" value="1"/>
</dbReference>
<comment type="subcellular location">
    <subcellularLocation>
        <location evidence="1 11">Nucleus</location>
    </subcellularLocation>
</comment>